<dbReference type="SUPFAM" id="SSF56112">
    <property type="entry name" value="Protein kinase-like (PK-like)"/>
    <property type="match status" value="1"/>
</dbReference>
<evidence type="ECO:0000256" key="5">
    <source>
        <dbReference type="PROSITE-ProRule" id="PRU10141"/>
    </source>
</evidence>
<evidence type="ECO:0000256" key="2">
    <source>
        <dbReference type="ARBA" id="ARBA00022741"/>
    </source>
</evidence>
<dbReference type="SMART" id="SM00220">
    <property type="entry name" value="S_TKc"/>
    <property type="match status" value="1"/>
</dbReference>
<feature type="compositionally biased region" description="Gly residues" evidence="6">
    <location>
        <begin position="287"/>
        <end position="313"/>
    </location>
</feature>
<dbReference type="GO" id="GO:0005524">
    <property type="term" value="F:ATP binding"/>
    <property type="evidence" value="ECO:0007669"/>
    <property type="project" value="UniProtKB-UniRule"/>
</dbReference>
<feature type="region of interest" description="Disordered" evidence="6">
    <location>
        <begin position="231"/>
        <end position="259"/>
    </location>
</feature>
<feature type="region of interest" description="Disordered" evidence="6">
    <location>
        <begin position="278"/>
        <end position="313"/>
    </location>
</feature>
<dbReference type="InterPro" id="IPR036770">
    <property type="entry name" value="Ankyrin_rpt-contain_sf"/>
</dbReference>
<dbReference type="Gene3D" id="1.10.510.10">
    <property type="entry name" value="Transferase(Phosphotransferase) domain 1"/>
    <property type="match status" value="1"/>
</dbReference>
<feature type="binding site" evidence="5">
    <location>
        <position position="1288"/>
    </location>
    <ligand>
        <name>ATP</name>
        <dbReference type="ChEBI" id="CHEBI:30616"/>
    </ligand>
</feature>
<dbReference type="InterPro" id="IPR000719">
    <property type="entry name" value="Prot_kinase_dom"/>
</dbReference>
<evidence type="ECO:0000256" key="3">
    <source>
        <dbReference type="ARBA" id="ARBA00022840"/>
    </source>
</evidence>
<dbReference type="PANTHER" id="PTHR24198:SF165">
    <property type="entry name" value="ANKYRIN REPEAT-CONTAINING PROTEIN-RELATED"/>
    <property type="match status" value="1"/>
</dbReference>
<protein>
    <submittedName>
        <fullName evidence="9">Protein kinase domain-containing protein</fullName>
    </submittedName>
</protein>
<dbReference type="Pfam" id="PF00069">
    <property type="entry name" value="Pkinase"/>
    <property type="match status" value="1"/>
</dbReference>
<dbReference type="PROSITE" id="PS00107">
    <property type="entry name" value="PROTEIN_KINASE_ATP"/>
    <property type="match status" value="1"/>
</dbReference>
<keyword evidence="4" id="KW-0040">ANK repeat</keyword>
<reference evidence="9" key="1">
    <citation type="submission" date="2016-11" db="UniProtKB">
        <authorList>
            <consortium name="WormBaseParasite"/>
        </authorList>
    </citation>
    <scope>IDENTIFICATION</scope>
</reference>
<evidence type="ECO:0000256" key="1">
    <source>
        <dbReference type="ARBA" id="ARBA00022737"/>
    </source>
</evidence>
<dbReference type="InterPro" id="IPR008271">
    <property type="entry name" value="Ser/Thr_kinase_AS"/>
</dbReference>
<dbReference type="InterPro" id="IPR017441">
    <property type="entry name" value="Protein_kinase_ATP_BS"/>
</dbReference>
<dbReference type="Gene3D" id="1.25.40.20">
    <property type="entry name" value="Ankyrin repeat-containing domain"/>
    <property type="match status" value="3"/>
</dbReference>
<accession>A0A1I8H2C8</accession>
<dbReference type="PROSITE" id="PS50011">
    <property type="entry name" value="PROTEIN_KINASE_DOM"/>
    <property type="match status" value="1"/>
</dbReference>
<evidence type="ECO:0000313" key="8">
    <source>
        <dbReference type="Proteomes" id="UP000095280"/>
    </source>
</evidence>
<dbReference type="SUPFAM" id="SSF48403">
    <property type="entry name" value="Ankyrin repeat"/>
    <property type="match status" value="3"/>
</dbReference>
<organism evidence="8 9">
    <name type="scientific">Macrostomum lignano</name>
    <dbReference type="NCBI Taxonomy" id="282301"/>
    <lineage>
        <taxon>Eukaryota</taxon>
        <taxon>Metazoa</taxon>
        <taxon>Spiralia</taxon>
        <taxon>Lophotrochozoa</taxon>
        <taxon>Platyhelminthes</taxon>
        <taxon>Rhabditophora</taxon>
        <taxon>Macrostomorpha</taxon>
        <taxon>Macrostomida</taxon>
        <taxon>Macrostomidae</taxon>
        <taxon>Macrostomum</taxon>
    </lineage>
</organism>
<keyword evidence="3 5" id="KW-0067">ATP-binding</keyword>
<feature type="compositionally biased region" description="Polar residues" evidence="6">
    <location>
        <begin position="234"/>
        <end position="244"/>
    </location>
</feature>
<keyword evidence="8" id="KW-1185">Reference proteome</keyword>
<dbReference type="InterPro" id="IPR011009">
    <property type="entry name" value="Kinase-like_dom_sf"/>
</dbReference>
<dbReference type="PROSITE" id="PS00108">
    <property type="entry name" value="PROTEIN_KINASE_ST"/>
    <property type="match status" value="1"/>
</dbReference>
<keyword evidence="2 5" id="KW-0547">Nucleotide-binding</keyword>
<evidence type="ECO:0000256" key="4">
    <source>
        <dbReference type="ARBA" id="ARBA00023043"/>
    </source>
</evidence>
<dbReference type="GO" id="GO:0004672">
    <property type="term" value="F:protein kinase activity"/>
    <property type="evidence" value="ECO:0007669"/>
    <property type="project" value="InterPro"/>
</dbReference>
<feature type="region of interest" description="Disordered" evidence="6">
    <location>
        <begin position="1226"/>
        <end position="1248"/>
    </location>
</feature>
<sequence length="1527" mass="164618">MAAVTGAHQSSLFTAVTGPVLIGNASSSELVNLTGVQTRLECLAACQRNGCLLASLIPSSRVCQLLLLNDASQAPGPAGTHVQRLVGSEPGARLWTAENFTELMRKRMLNVTIELRNSSTGRAGSIQSVTIPSTGCYRIEVSGARGGTNSFSGKAGGSGAFVSGAFNLTAGTQLSVVVGQAGGPPSNLYAGGGGGGGSFVYRTADELLLAAAGGGGAGTYSSAGLPGEAGVNGSVANPSENSHGGSNGQPGFHDSSAMTGNQNLAGCGAGWLGKPVCTRRGPDDGDGGGSRAEGWLGGDAGGSNTGDGGFGGGGGGGTANPNYGVAGAGGGFSGGATSFSGSPPGGGGGSFCSGSGCSGTTGGNAGQHGLVVIRLVDPLSNSCDQKMMRDEQAVKKSANSFAIGPIELTSIEELKAVEQKVWLIFNPGNKKFLLAEPLLKPRLASRDQAWIPASIARTPAREQSSQQPLGLRPATLLSWRRCQFCYSNSAVLPVLKVVFNSTDAQFFPMAAADQLRAALEANDCEQLLKLCRQLDSNLKVSSGKFKNPPHTREMSVTHHVASKPYGLDCLEVLIDRFGAACLTCRDEFNYTPVHWAAMEQSQETLQLIHVNLSSDCFYEKGRFGRSVFHCAAVNEHSNKALEWLIGELGSDSLMEKDDNGSTVVHLAAEFQSSDSMDFIKSKLGSDCFRQRGWLGRTAVHCAAFNTVSNSSLKWLINELGSDSLMEKDDNGSTVVHLAAQFQSSDSMEFIKSKLGSDCFRQCGWQGRTAVHWAACNKVSDSSLKWLINELGSDSLMEKDDNGSTVVHLAAVFQSSDSMEFIKSKLGSDCFRQRGWLGRTAVHCAAFNTVSNSSLKWLIDELGSDSLMEKDDNGSTVVHLAAQFQSSDSMDFIKSKLGSDCFRQKGWQGRTAVHWAACNKVSNSSLKWLIDELGSDSLMEKDDNGSTVVHLAAQFQSSDSMDFIKSKLGSDCFRQKGWLGRTAVHWAACNKVSNSSLKWLINELGLEALMKKDDIRLTVCHLVAVYQGEYSMDLMKGLLGIEIFHLRDRFDQTAAHFAAQNTGSNATLAWCVRELSSQCLTQVDRDGDTPVHCAAQHQDEKSMQLVVSSLGPDCLKLPGDKQRTAVHFAAINTNSVSALRWIVGQLGADCLKLRDDEGVTSAHLAAQHQGEDSLRLIRDSLGVAAFDLQDRQGQSVADYAKKNSRSERMLGCIAELREEERLREAMEDSLLQRSSPEGQQDEAPASLDPSFSSWTFLPDAAGYRQLIGEGGFGKVYKAFTDRQQTVAVKIVEPIRCSDPSKLETAVEQERRGFEILVRIRHRNIVQFLKTERSAEHGFCIFTELIAGCSLLDLMNRLNKPFDEPAVRRFSHQICRALNFLHCEHIVHRDIKCSNIMLTHEGVIKLIDFGLAKEIVSAAQGAATYTLGTVHFMAAELLLDDENDRLVYTPKTDVWAFGCTVFEMLESRPPNSDVNPMRIPHRVTSRDMPQLPDRTSDTLRDFYRLCVMKEPGERADTAELLRHSFLQSW</sequence>
<dbReference type="WBParaSite" id="maker-uti_cns_0004028-snap-gene-0.1-mRNA-1">
    <property type="protein sequence ID" value="maker-uti_cns_0004028-snap-gene-0.1-mRNA-1"/>
    <property type="gene ID" value="maker-uti_cns_0004028-snap-gene-0.1"/>
</dbReference>
<dbReference type="Proteomes" id="UP000095280">
    <property type="component" value="Unplaced"/>
</dbReference>
<evidence type="ECO:0000259" key="7">
    <source>
        <dbReference type="PROSITE" id="PS50011"/>
    </source>
</evidence>
<name>A0A1I8H2C8_9PLAT</name>
<evidence type="ECO:0000313" key="9">
    <source>
        <dbReference type="WBParaSite" id="maker-uti_cns_0004028-snap-gene-0.1-mRNA-1"/>
    </source>
</evidence>
<dbReference type="PANTHER" id="PTHR24198">
    <property type="entry name" value="ANKYRIN REPEAT AND PROTEIN KINASE DOMAIN-CONTAINING PROTEIN"/>
    <property type="match status" value="1"/>
</dbReference>
<feature type="domain" description="Protein kinase" evidence="7">
    <location>
        <begin position="1260"/>
        <end position="1524"/>
    </location>
</feature>
<keyword evidence="1" id="KW-0677">Repeat</keyword>
<dbReference type="Pfam" id="PF12796">
    <property type="entry name" value="Ank_2"/>
    <property type="match status" value="1"/>
</dbReference>
<dbReference type="SMART" id="SM00248">
    <property type="entry name" value="ANK"/>
    <property type="match status" value="16"/>
</dbReference>
<evidence type="ECO:0000256" key="6">
    <source>
        <dbReference type="SAM" id="MobiDB-lite"/>
    </source>
</evidence>
<proteinExistence type="predicted"/>
<dbReference type="InterPro" id="IPR002110">
    <property type="entry name" value="Ankyrin_rpt"/>
</dbReference>